<accession>G8U1C1</accession>
<evidence type="ECO:0000313" key="2">
    <source>
        <dbReference type="Proteomes" id="UP000005439"/>
    </source>
</evidence>
<dbReference type="EMBL" id="CP003179">
    <property type="protein sequence ID" value="AEW05441.1"/>
    <property type="molecule type" value="Genomic_DNA"/>
</dbReference>
<dbReference type="Proteomes" id="UP000005439">
    <property type="component" value="Chromosome"/>
</dbReference>
<reference evidence="1 2" key="2">
    <citation type="journal article" date="2012" name="Stand. Genomic Sci.">
        <title>Complete genome sequence of the moderately thermophilic mineral-sulfide-oxidizing firmicute Sulfobacillus acidophilus type strain (NAL(T)).</title>
        <authorList>
            <person name="Anderson I."/>
            <person name="Chertkov O."/>
            <person name="Chen A."/>
            <person name="Saunders E."/>
            <person name="Lapidus A."/>
            <person name="Nolan M."/>
            <person name="Lucas S."/>
            <person name="Hammon N."/>
            <person name="Deshpande S."/>
            <person name="Cheng J.F."/>
            <person name="Han C."/>
            <person name="Tapia R."/>
            <person name="Goodwin L.A."/>
            <person name="Pitluck S."/>
            <person name="Liolios K."/>
            <person name="Pagani I."/>
            <person name="Ivanova N."/>
            <person name="Mikhailova N."/>
            <person name="Pati A."/>
            <person name="Palaniappan K."/>
            <person name="Land M."/>
            <person name="Pan C."/>
            <person name="Rohde M."/>
            <person name="Pukall R."/>
            <person name="Goker M."/>
            <person name="Detter J.C."/>
            <person name="Woyke T."/>
            <person name="Bristow J."/>
            <person name="Eisen J.A."/>
            <person name="Markowitz V."/>
            <person name="Hugenholtz P."/>
            <person name="Kyrpides N.C."/>
            <person name="Klenk H.P."/>
            <person name="Mavromatis K."/>
        </authorList>
    </citation>
    <scope>NUCLEOTIDE SEQUENCE [LARGE SCALE GENOMIC DNA]</scope>
    <source>
        <strain evidence="2">ATCC 700253 / DSM 10332 / NAL</strain>
    </source>
</reference>
<protein>
    <submittedName>
        <fullName evidence="1">Uncharacterized protein</fullName>
    </submittedName>
</protein>
<evidence type="ECO:0000313" key="1">
    <source>
        <dbReference type="EMBL" id="AEW05441.1"/>
    </source>
</evidence>
<dbReference type="HOGENOM" id="CLU_2345592_0_0_9"/>
<reference evidence="2" key="1">
    <citation type="submission" date="2011-12" db="EMBL/GenBank/DDBJ databases">
        <title>The complete genome of chromosome of Sulfobacillus acidophilus DSM 10332.</title>
        <authorList>
            <person name="Lucas S."/>
            <person name="Han J."/>
            <person name="Lapidus A."/>
            <person name="Bruce D."/>
            <person name="Goodwin L."/>
            <person name="Pitluck S."/>
            <person name="Peters L."/>
            <person name="Kyrpides N."/>
            <person name="Mavromatis K."/>
            <person name="Ivanova N."/>
            <person name="Mikhailova N."/>
            <person name="Chertkov O."/>
            <person name="Saunders E."/>
            <person name="Detter J.C."/>
            <person name="Tapia R."/>
            <person name="Han C."/>
            <person name="Land M."/>
            <person name="Hauser L."/>
            <person name="Markowitz V."/>
            <person name="Cheng J.-F."/>
            <person name="Hugenholtz P."/>
            <person name="Woyke T."/>
            <person name="Wu D."/>
            <person name="Pukall R."/>
            <person name="Gehrich-Schroeter G."/>
            <person name="Schneider S."/>
            <person name="Klenk H.-P."/>
            <person name="Eisen J.A."/>
        </authorList>
    </citation>
    <scope>NUCLEOTIDE SEQUENCE [LARGE SCALE GENOMIC DNA]</scope>
    <source>
        <strain evidence="2">ATCC 700253 / DSM 10332 / NAL</strain>
    </source>
</reference>
<organism evidence="1 2">
    <name type="scientific">Sulfobacillus acidophilus (strain ATCC 700253 / DSM 10332 / NAL)</name>
    <dbReference type="NCBI Taxonomy" id="679936"/>
    <lineage>
        <taxon>Bacteria</taxon>
        <taxon>Bacillati</taxon>
        <taxon>Bacillota</taxon>
        <taxon>Clostridia</taxon>
        <taxon>Eubacteriales</taxon>
        <taxon>Clostridiales Family XVII. Incertae Sedis</taxon>
        <taxon>Sulfobacillus</taxon>
    </lineage>
</organism>
<dbReference type="AlphaFoldDB" id="G8U1C1"/>
<keyword evidence="2" id="KW-1185">Reference proteome</keyword>
<sequence length="97" mass="10994">MYMVNKTITQVWPMSASRRRSSLSFTDEDRAYLKQRAHNHSARLRTDCRWPVMPCAGASGKRSLWGPAKREGCGLGPGILVRNRWADSAAHPLLRLE</sequence>
<dbReference type="KEGG" id="sap:Sulac_1949"/>
<proteinExistence type="predicted"/>
<name>G8U1C1_SULAD</name>
<gene>
    <name evidence="1" type="ordered locus">Sulac_1949</name>
</gene>